<dbReference type="SUPFAM" id="SSF54236">
    <property type="entry name" value="Ubiquitin-like"/>
    <property type="match status" value="1"/>
</dbReference>
<reference evidence="2" key="1">
    <citation type="submission" date="2022-10" db="EMBL/GenBank/DDBJ databases">
        <authorList>
            <person name="Chen Y."/>
            <person name="Dougan E. K."/>
            <person name="Chan C."/>
            <person name="Rhodes N."/>
            <person name="Thang M."/>
        </authorList>
    </citation>
    <scope>NUCLEOTIDE SEQUENCE</scope>
</reference>
<proteinExistence type="predicted"/>
<reference evidence="3" key="2">
    <citation type="submission" date="2024-04" db="EMBL/GenBank/DDBJ databases">
        <authorList>
            <person name="Chen Y."/>
            <person name="Shah S."/>
            <person name="Dougan E. K."/>
            <person name="Thang M."/>
            <person name="Chan C."/>
        </authorList>
    </citation>
    <scope>NUCLEOTIDE SEQUENCE [LARGE SCALE GENOMIC DNA]</scope>
</reference>
<gene>
    <name evidence="2" type="ORF">C1SCF055_LOCUS38647</name>
</gene>
<sequence length="300" mass="33729">MDSQGYASSVLPGDVPMSEEIIGEELMNLWDKMNLDHVKAVEIDSATTVSFEVYLIPEARIPSLSLSEDPGSKIPKTDEFRDLEVSTMAGKIIKIQVAPNSSVAMVKDALQKPLGLPALLQRIVLSAKELEDSEQLPPEVTALTVLRREPPPITTEEFLESLAFGAHAWDNTLVSKWHGFDTYSSFPVTKDEIFEWLCNFRKMKHTAFTVEHFLTSLNVWFHESSGDDEQEVVHPESFLTDVGKLQGFLEQHCHSPSLFQVYEDTCCHDDDQEFMLFIAGRLKVASDTLMVAAVHLNCWI</sequence>
<dbReference type="AlphaFoldDB" id="A0A9P1GHT7"/>
<evidence type="ECO:0000313" key="2">
    <source>
        <dbReference type="EMBL" id="CAI4013693.1"/>
    </source>
</evidence>
<dbReference type="Gene3D" id="3.10.20.90">
    <property type="entry name" value="Phosphatidylinositol 3-kinase Catalytic Subunit, Chain A, domain 1"/>
    <property type="match status" value="1"/>
</dbReference>
<dbReference type="EMBL" id="CAMXCT020005997">
    <property type="protein sequence ID" value="CAL1167068.1"/>
    <property type="molecule type" value="Genomic_DNA"/>
</dbReference>
<evidence type="ECO:0000259" key="1">
    <source>
        <dbReference type="PROSITE" id="PS50053"/>
    </source>
</evidence>
<protein>
    <submittedName>
        <fullName evidence="4">Ubiquitin-like domain-containing protein</fullName>
    </submittedName>
</protein>
<organism evidence="2">
    <name type="scientific">Cladocopium goreaui</name>
    <dbReference type="NCBI Taxonomy" id="2562237"/>
    <lineage>
        <taxon>Eukaryota</taxon>
        <taxon>Sar</taxon>
        <taxon>Alveolata</taxon>
        <taxon>Dinophyceae</taxon>
        <taxon>Suessiales</taxon>
        <taxon>Symbiodiniaceae</taxon>
        <taxon>Cladocopium</taxon>
    </lineage>
</organism>
<evidence type="ECO:0000313" key="5">
    <source>
        <dbReference type="Proteomes" id="UP001152797"/>
    </source>
</evidence>
<keyword evidence="5" id="KW-1185">Reference proteome</keyword>
<dbReference type="Proteomes" id="UP001152797">
    <property type="component" value="Unassembled WGS sequence"/>
</dbReference>
<dbReference type="CDD" id="cd17039">
    <property type="entry name" value="Ubl_ubiquitin_like"/>
    <property type="match status" value="1"/>
</dbReference>
<name>A0A9P1GHT7_9DINO</name>
<evidence type="ECO:0000313" key="4">
    <source>
        <dbReference type="EMBL" id="CAL4801005.1"/>
    </source>
</evidence>
<dbReference type="InterPro" id="IPR000626">
    <property type="entry name" value="Ubiquitin-like_dom"/>
</dbReference>
<comment type="caution">
    <text evidence="2">The sequence shown here is derived from an EMBL/GenBank/DDBJ whole genome shotgun (WGS) entry which is preliminary data.</text>
</comment>
<evidence type="ECO:0000313" key="3">
    <source>
        <dbReference type="EMBL" id="CAL1167068.1"/>
    </source>
</evidence>
<dbReference type="Pfam" id="PF00240">
    <property type="entry name" value="ubiquitin"/>
    <property type="match status" value="1"/>
</dbReference>
<accession>A0A9P1GHT7</accession>
<dbReference type="OrthoDB" id="407978at2759"/>
<dbReference type="PROSITE" id="PS50053">
    <property type="entry name" value="UBIQUITIN_2"/>
    <property type="match status" value="1"/>
</dbReference>
<dbReference type="EMBL" id="CAMXCT010005997">
    <property type="protein sequence ID" value="CAI4013693.1"/>
    <property type="molecule type" value="Genomic_DNA"/>
</dbReference>
<feature type="domain" description="Ubiquitin-like" evidence="1">
    <location>
        <begin position="81"/>
        <end position="136"/>
    </location>
</feature>
<dbReference type="InterPro" id="IPR029071">
    <property type="entry name" value="Ubiquitin-like_domsf"/>
</dbReference>
<dbReference type="EMBL" id="CAMXCT030005997">
    <property type="protein sequence ID" value="CAL4801005.1"/>
    <property type="molecule type" value="Genomic_DNA"/>
</dbReference>